<evidence type="ECO:0000256" key="6">
    <source>
        <dbReference type="RuleBase" id="RU000461"/>
    </source>
</evidence>
<dbReference type="InterPro" id="IPR036396">
    <property type="entry name" value="Cyt_P450_sf"/>
</dbReference>
<comment type="caution">
    <text evidence="7">The sequence shown here is derived from an EMBL/GenBank/DDBJ whole genome shotgun (WGS) entry which is preliminary data.</text>
</comment>
<accession>A0A9W9CM06</accession>
<dbReference type="GO" id="GO:0016705">
    <property type="term" value="F:oxidoreductase activity, acting on paired donors, with incorporation or reduction of molecular oxygen"/>
    <property type="evidence" value="ECO:0007669"/>
    <property type="project" value="InterPro"/>
</dbReference>
<evidence type="ECO:0000256" key="1">
    <source>
        <dbReference type="ARBA" id="ARBA00001971"/>
    </source>
</evidence>
<evidence type="ECO:0008006" key="9">
    <source>
        <dbReference type="Google" id="ProtNLM"/>
    </source>
</evidence>
<name>A0A9W9CM06_9PLEO</name>
<comment type="similarity">
    <text evidence="2 6">Belongs to the cytochrome P450 family.</text>
</comment>
<dbReference type="InterPro" id="IPR002401">
    <property type="entry name" value="Cyt_P450_E_grp-I"/>
</dbReference>
<dbReference type="SUPFAM" id="SSF48264">
    <property type="entry name" value="Cytochrome P450"/>
    <property type="match status" value="1"/>
</dbReference>
<dbReference type="GO" id="GO:0005506">
    <property type="term" value="F:iron ion binding"/>
    <property type="evidence" value="ECO:0007669"/>
    <property type="project" value="InterPro"/>
</dbReference>
<dbReference type="EMBL" id="JAPEUY010000009">
    <property type="protein sequence ID" value="KAJ4369655.1"/>
    <property type="molecule type" value="Genomic_DNA"/>
</dbReference>
<evidence type="ECO:0000256" key="4">
    <source>
        <dbReference type="ARBA" id="ARBA00023004"/>
    </source>
</evidence>
<keyword evidence="6" id="KW-0503">Monooxygenase</keyword>
<dbReference type="AlphaFoldDB" id="A0A9W9CM06"/>
<evidence type="ECO:0000256" key="3">
    <source>
        <dbReference type="ARBA" id="ARBA00022723"/>
    </source>
</evidence>
<dbReference type="InterPro" id="IPR050121">
    <property type="entry name" value="Cytochrome_P450_monoxygenase"/>
</dbReference>
<keyword evidence="4 5" id="KW-0408">Iron</keyword>
<dbReference type="InterPro" id="IPR017972">
    <property type="entry name" value="Cyt_P450_CS"/>
</dbReference>
<keyword evidence="3 5" id="KW-0479">Metal-binding</keyword>
<dbReference type="InterPro" id="IPR001128">
    <property type="entry name" value="Cyt_P450"/>
</dbReference>
<organism evidence="7 8">
    <name type="scientific">Neocucurbitaria cava</name>
    <dbReference type="NCBI Taxonomy" id="798079"/>
    <lineage>
        <taxon>Eukaryota</taxon>
        <taxon>Fungi</taxon>
        <taxon>Dikarya</taxon>
        <taxon>Ascomycota</taxon>
        <taxon>Pezizomycotina</taxon>
        <taxon>Dothideomycetes</taxon>
        <taxon>Pleosporomycetidae</taxon>
        <taxon>Pleosporales</taxon>
        <taxon>Pleosporineae</taxon>
        <taxon>Cucurbitariaceae</taxon>
        <taxon>Neocucurbitaria</taxon>
    </lineage>
</organism>
<dbReference type="PROSITE" id="PS00086">
    <property type="entry name" value="CYTOCHROME_P450"/>
    <property type="match status" value="1"/>
</dbReference>
<keyword evidence="6" id="KW-0560">Oxidoreductase</keyword>
<evidence type="ECO:0000256" key="2">
    <source>
        <dbReference type="ARBA" id="ARBA00010617"/>
    </source>
</evidence>
<evidence type="ECO:0000313" key="8">
    <source>
        <dbReference type="Proteomes" id="UP001140560"/>
    </source>
</evidence>
<dbReference type="PRINTS" id="PR00463">
    <property type="entry name" value="EP450I"/>
</dbReference>
<gene>
    <name evidence="7" type="ORF">N0V83_005417</name>
</gene>
<dbReference type="GO" id="GO:0004497">
    <property type="term" value="F:monooxygenase activity"/>
    <property type="evidence" value="ECO:0007669"/>
    <property type="project" value="UniProtKB-KW"/>
</dbReference>
<evidence type="ECO:0000313" key="7">
    <source>
        <dbReference type="EMBL" id="KAJ4369655.1"/>
    </source>
</evidence>
<dbReference type="PANTHER" id="PTHR24305">
    <property type="entry name" value="CYTOCHROME P450"/>
    <property type="match status" value="1"/>
</dbReference>
<proteinExistence type="inferred from homology"/>
<dbReference type="PRINTS" id="PR00385">
    <property type="entry name" value="P450"/>
</dbReference>
<dbReference type="Proteomes" id="UP001140560">
    <property type="component" value="Unassembled WGS sequence"/>
</dbReference>
<keyword evidence="8" id="KW-1185">Reference proteome</keyword>
<reference evidence="7" key="1">
    <citation type="submission" date="2022-10" db="EMBL/GenBank/DDBJ databases">
        <title>Tapping the CABI collections for fungal endophytes: first genome assemblies for Collariella, Neodidymelliopsis, Ascochyta clinopodiicola, Didymella pomorum, Didymosphaeria variabile, Neocosmospora piperis and Neocucurbitaria cava.</title>
        <authorList>
            <person name="Hill R."/>
        </authorList>
    </citation>
    <scope>NUCLEOTIDE SEQUENCE</scope>
    <source>
        <strain evidence="7">IMI 356814</strain>
    </source>
</reference>
<dbReference type="Gene3D" id="1.10.630.10">
    <property type="entry name" value="Cytochrome P450"/>
    <property type="match status" value="1"/>
</dbReference>
<sequence>MGSPLIQLFVPSFSTTHPTLVLADLREIEDVVTRRVGEVDRADTMHTWFGLVAPRATIGLKSEDKAFKEQRRLWNVVLSPQFLEGVAAERFREVAVKLADMWERKSRIASQELAFRGQDDIRIATLDGIWKMNVGSQLGLLDARTERLDQPNPIKKSGNGKVDFSNAVLPEFYSILGTLLMCLDWVMQGISPRMYTLFFTTTGILQRGTKKKDDVLTHCIAASRERVKRNHVREHIAATCSLDEVMRKDWLLNSKASEANGNGASGDAALTDELLELLITGHETTASSIAWALKYLTDHPEVQSQLRVSLYAAFQTSTPPSAKEIYATSIPYLDAVIAESLRLSLTGPVSFRQTLERCDILGHSIPAGTPIVLVTAGPSYDSPDMPIAPEYVRSKTSQASYLRKHATHSNLKATPLIANLQAFNPSRWIREDGTFDQDSIHMLPFSAGPRGCFGKKIALLEMKMMLAVLIMRFEFPRLRKGLSGYGAVDGLTRRPTCFYVQPREVGMRGKDGGVAMEGV</sequence>
<dbReference type="GO" id="GO:0020037">
    <property type="term" value="F:heme binding"/>
    <property type="evidence" value="ECO:0007669"/>
    <property type="project" value="InterPro"/>
</dbReference>
<protein>
    <recommendedName>
        <fullName evidence="9">Cytochrome P450</fullName>
    </recommendedName>
</protein>
<dbReference type="Pfam" id="PF00067">
    <property type="entry name" value="p450"/>
    <property type="match status" value="2"/>
</dbReference>
<dbReference type="OrthoDB" id="1470350at2759"/>
<comment type="cofactor">
    <cofactor evidence="1 5">
        <name>heme</name>
        <dbReference type="ChEBI" id="CHEBI:30413"/>
    </cofactor>
</comment>
<evidence type="ECO:0000256" key="5">
    <source>
        <dbReference type="PIRSR" id="PIRSR602401-1"/>
    </source>
</evidence>
<keyword evidence="5 6" id="KW-0349">Heme</keyword>
<dbReference type="PANTHER" id="PTHR24305:SF232">
    <property type="entry name" value="P450, PUTATIVE (EUROFUNG)-RELATED"/>
    <property type="match status" value="1"/>
</dbReference>
<feature type="binding site" description="axial binding residue" evidence="5">
    <location>
        <position position="452"/>
    </location>
    <ligand>
        <name>heme</name>
        <dbReference type="ChEBI" id="CHEBI:30413"/>
    </ligand>
    <ligandPart>
        <name>Fe</name>
        <dbReference type="ChEBI" id="CHEBI:18248"/>
    </ligandPart>
</feature>